<dbReference type="EMBL" id="JBHSMS010000067">
    <property type="protein sequence ID" value="MFC5513354.1"/>
    <property type="molecule type" value="Genomic_DNA"/>
</dbReference>
<organism evidence="3 4">
    <name type="scientific">Massilia jejuensis</name>
    <dbReference type="NCBI Taxonomy" id="648894"/>
    <lineage>
        <taxon>Bacteria</taxon>
        <taxon>Pseudomonadati</taxon>
        <taxon>Pseudomonadota</taxon>
        <taxon>Betaproteobacteria</taxon>
        <taxon>Burkholderiales</taxon>
        <taxon>Oxalobacteraceae</taxon>
        <taxon>Telluria group</taxon>
        <taxon>Massilia</taxon>
    </lineage>
</organism>
<feature type="domain" description="Fibronectin type-III" evidence="2">
    <location>
        <begin position="20"/>
        <end position="115"/>
    </location>
</feature>
<dbReference type="RefSeq" id="WP_379725366.1">
    <property type="nucleotide sequence ID" value="NZ_JBHSMS010000067.1"/>
</dbReference>
<gene>
    <name evidence="3" type="ORF">ACFPOU_19850</name>
</gene>
<reference evidence="4" key="1">
    <citation type="journal article" date="2019" name="Int. J. Syst. Evol. Microbiol.">
        <title>The Global Catalogue of Microorganisms (GCM) 10K type strain sequencing project: providing services to taxonomists for standard genome sequencing and annotation.</title>
        <authorList>
            <consortium name="The Broad Institute Genomics Platform"/>
            <consortium name="The Broad Institute Genome Sequencing Center for Infectious Disease"/>
            <person name="Wu L."/>
            <person name="Ma J."/>
        </authorList>
    </citation>
    <scope>NUCLEOTIDE SEQUENCE [LARGE SCALE GENOMIC DNA]</scope>
    <source>
        <strain evidence="4">CCUG 38813</strain>
    </source>
</reference>
<feature type="chain" id="PRO_5045063202" description="Fibronectin type-III domain-containing protein" evidence="1">
    <location>
        <begin position="17"/>
        <end position="1186"/>
    </location>
</feature>
<protein>
    <recommendedName>
        <fullName evidence="2">Fibronectin type-III domain-containing protein</fullName>
    </recommendedName>
</protein>
<evidence type="ECO:0000259" key="2">
    <source>
        <dbReference type="PROSITE" id="PS50853"/>
    </source>
</evidence>
<dbReference type="InterPro" id="IPR036116">
    <property type="entry name" value="FN3_sf"/>
</dbReference>
<name>A0ABW0PSH5_9BURK</name>
<proteinExistence type="predicted"/>
<keyword evidence="4" id="KW-1185">Reference proteome</keyword>
<dbReference type="Gene3D" id="2.60.40.10">
    <property type="entry name" value="Immunoglobulins"/>
    <property type="match status" value="3"/>
</dbReference>
<evidence type="ECO:0000313" key="3">
    <source>
        <dbReference type="EMBL" id="MFC5513354.1"/>
    </source>
</evidence>
<feature type="signal peptide" evidence="1">
    <location>
        <begin position="1"/>
        <end position="16"/>
    </location>
</feature>
<dbReference type="Proteomes" id="UP001596031">
    <property type="component" value="Unassembled WGS sequence"/>
</dbReference>
<keyword evidence="1" id="KW-0732">Signal</keyword>
<dbReference type="PROSITE" id="PS50853">
    <property type="entry name" value="FN3"/>
    <property type="match status" value="1"/>
</dbReference>
<evidence type="ECO:0000313" key="4">
    <source>
        <dbReference type="Proteomes" id="UP001596031"/>
    </source>
</evidence>
<accession>A0ABW0PSH5</accession>
<dbReference type="InterPro" id="IPR003961">
    <property type="entry name" value="FN3_dom"/>
</dbReference>
<comment type="caution">
    <text evidence="3">The sequence shown here is derived from an EMBL/GenBank/DDBJ whole genome shotgun (WGS) entry which is preliminary data.</text>
</comment>
<evidence type="ECO:0000256" key="1">
    <source>
        <dbReference type="SAM" id="SignalP"/>
    </source>
</evidence>
<dbReference type="InterPro" id="IPR013783">
    <property type="entry name" value="Ig-like_fold"/>
</dbReference>
<dbReference type="SUPFAM" id="SSF49265">
    <property type="entry name" value="Fibronectin type III"/>
    <property type="match status" value="2"/>
</dbReference>
<sequence>MLLFLTLGPLAGLALAAPPAPGLLTPAAGASVQIPFSISWSAVSDPSGIVAYNWQVSNSPSFSPVLKIDSTSGQTVGTISGLAAGTYYWRVQAVNSAFEQGAWSAARSFTVTGAGSASPGTPVLDQPVGYSTFHPWENMRFTWSAAPGAASYVFEASTDPNFPVGSIKFDNIPKTSHGFAIGNPEGKYFARVYSVNADGIAGMPSNVIEFSVFYSNPVPPPPAPQEPANDAALTLPVTLTWAHTINPQPSGYEVQVSSSPGFSTNEAPLAVQLTEPVVKLTSLSAGTKYWRVRSHQGMASPEATAVTAWSEVRSFTISSAPPVPVSITPVRIPLYSGDDTLVEVQLSGAVPPGGASVALSSSNPAAAPVPASIQIQGTHARAQFQMLAGQTTAPTPITLTATFNGRSASTEFTLMPPVLKTLSITPPIVSGGVAGGGMVTLNGRAPEGGAEVRLASDAPAAMPPASVTIPAGSYSAPFSMPTADVGANTTATISAAWNNLTLESPVTVTPAPQPLSLSLFPATIVGGEGSSDATVTIEKAASFDQSLKVSSNNPTVLPFLSPVVTIPAGNTRGFFNIRPQGVAQATVVTLAVTGGGISRSAALTVNPVGTPAPGPTLSAFTVSPSSVPGGTPATGTVTLPSAAPSGGASVSLGSNLPGAASVPPTVTVPAGATSASFTITTFPSATTTVQLSAKSGDTVLFQALGVGPAAPGAALSAVALNPSSVLGGGSSTGTVTLSAAAPSGGASVALSDNASAVTVPASVMVPSGSTSASFTVTTINVSSVTTASVSAAYGGTTRSASLTVNPPTTTLAAPSLISPANDAQPAQPVTLDWADVSGATSYRIQIDDASTFSAPFVTDQLVTQSQFTAGTLPSTRHWWRVQALNANGSAGAWSATRRFTPQSAPAAAALSTIALSPSSVVGGNTVQGTATLSAAAPNGGAVVTLTSSHAAAVVPASVNVAAGSVSANFQVATSSVASSTTATIGGGYAGVNRGATLTIAPAAVAPSLSALSISPTSVQGGTQAQGMVSLSSPAPVGGFSVALASSTAAASVPASVLVAQGASSATFAIGTGTVSAATTASITGSAAGVTRSATLQISPQVQVQTIALTVSASGRSGERITSSPAGISVLVGSSASASFPAGTSITLSVSNGRDAVWSGACSSSGNRSRSCTFNASTNATVSASVQ</sequence>